<dbReference type="Proteomes" id="UP000646548">
    <property type="component" value="Unassembled WGS sequence"/>
</dbReference>
<feature type="region of interest" description="Disordered" evidence="1">
    <location>
        <begin position="15"/>
        <end position="55"/>
    </location>
</feature>
<feature type="non-terminal residue" evidence="2">
    <location>
        <position position="55"/>
    </location>
</feature>
<name>A0A834CWS7_ORYME</name>
<evidence type="ECO:0000313" key="3">
    <source>
        <dbReference type="Proteomes" id="UP000646548"/>
    </source>
</evidence>
<reference evidence="2" key="1">
    <citation type="journal article" name="BMC Genomics">
        <title>Long-read sequencing and de novo genome assembly of marine medaka (Oryzias melastigma).</title>
        <authorList>
            <person name="Liang P."/>
            <person name="Saqib H.S.A."/>
            <person name="Ni X."/>
            <person name="Shen Y."/>
        </authorList>
    </citation>
    <scope>NUCLEOTIDE SEQUENCE</scope>
    <source>
        <strain evidence="2">Bigg-433</strain>
    </source>
</reference>
<organism evidence="2 3">
    <name type="scientific">Oryzias melastigma</name>
    <name type="common">Marine medaka</name>
    <dbReference type="NCBI Taxonomy" id="30732"/>
    <lineage>
        <taxon>Eukaryota</taxon>
        <taxon>Metazoa</taxon>
        <taxon>Chordata</taxon>
        <taxon>Craniata</taxon>
        <taxon>Vertebrata</taxon>
        <taxon>Euteleostomi</taxon>
        <taxon>Actinopterygii</taxon>
        <taxon>Neopterygii</taxon>
        <taxon>Teleostei</taxon>
        <taxon>Neoteleostei</taxon>
        <taxon>Acanthomorphata</taxon>
        <taxon>Ovalentaria</taxon>
        <taxon>Atherinomorphae</taxon>
        <taxon>Beloniformes</taxon>
        <taxon>Adrianichthyidae</taxon>
        <taxon>Oryziinae</taxon>
        <taxon>Oryzias</taxon>
    </lineage>
</organism>
<gene>
    <name evidence="2" type="ORF">FQA47_021326</name>
</gene>
<protein>
    <submittedName>
        <fullName evidence="2">Uncharacterized protein</fullName>
    </submittedName>
</protein>
<proteinExistence type="predicted"/>
<comment type="caution">
    <text evidence="2">The sequence shown here is derived from an EMBL/GenBank/DDBJ whole genome shotgun (WGS) entry which is preliminary data.</text>
</comment>
<evidence type="ECO:0000313" key="2">
    <source>
        <dbReference type="EMBL" id="KAF6733328.1"/>
    </source>
</evidence>
<sequence>MAAHRMRDIRCNNKYSVPPAAATNPSFSLTPCTAQIPTSSPERKSEEKNNKSREK</sequence>
<dbReference type="EMBL" id="WKFB01000162">
    <property type="protein sequence ID" value="KAF6733328.1"/>
    <property type="molecule type" value="Genomic_DNA"/>
</dbReference>
<evidence type="ECO:0000256" key="1">
    <source>
        <dbReference type="SAM" id="MobiDB-lite"/>
    </source>
</evidence>
<dbReference type="AlphaFoldDB" id="A0A834CWS7"/>
<accession>A0A834CWS7</accession>
<feature type="compositionally biased region" description="Polar residues" evidence="1">
    <location>
        <begin position="23"/>
        <end position="38"/>
    </location>
</feature>
<feature type="compositionally biased region" description="Basic and acidic residues" evidence="1">
    <location>
        <begin position="41"/>
        <end position="55"/>
    </location>
</feature>